<sequence>MTSTATPPLPERAPIAVASAPNGARKTHADHPALPITPDELAATARACLDAGAAMLHLHVRHADGTHSLEAADYLPAIERVRQAVGQRLVLQVTTEAVGRYTPAQQMAVVRELRPEAVSAALRELVPDAAHESEAAAFFGWLAAEHIVPQYILYDAADVGRYFDLRQRGLIPPGGHWVLFVLGRYSAGQTSSPDDLLPFLHAWHAEAALSAGVRWAVCAFGAREAECALAAALLGGHARLGFENNMLLAQGELAPDNAALIRQFASAAGVLHRPLADAEQLRSWFA</sequence>
<dbReference type="OrthoDB" id="9155960at2"/>
<evidence type="ECO:0000256" key="3">
    <source>
        <dbReference type="ARBA" id="ARBA00022723"/>
    </source>
</evidence>
<dbReference type="GO" id="GO:0043720">
    <property type="term" value="F:3-keto-5-aminohexanoate cleavage activity"/>
    <property type="evidence" value="ECO:0007669"/>
    <property type="project" value="InterPro"/>
</dbReference>
<accession>A0A0G3ERB4</accession>
<evidence type="ECO:0000313" key="5">
    <source>
        <dbReference type="EMBL" id="AKJ69485.1"/>
    </source>
</evidence>
<proteinExistence type="predicted"/>
<dbReference type="STRING" id="445709.ABW99_15955"/>
<organism evidence="5 6">
    <name type="scientific">Pandoraea thiooxydans</name>
    <dbReference type="NCBI Taxonomy" id="445709"/>
    <lineage>
        <taxon>Bacteria</taxon>
        <taxon>Pseudomonadati</taxon>
        <taxon>Pseudomonadota</taxon>
        <taxon>Betaproteobacteria</taxon>
        <taxon>Burkholderiales</taxon>
        <taxon>Burkholderiaceae</taxon>
        <taxon>Pandoraea</taxon>
    </lineage>
</organism>
<comment type="cofactor">
    <cofactor evidence="1">
        <name>Zn(2+)</name>
        <dbReference type="ChEBI" id="CHEBI:29105"/>
    </cofactor>
</comment>
<dbReference type="EMBL" id="CP011568">
    <property type="protein sequence ID" value="AKJ69485.1"/>
    <property type="molecule type" value="Genomic_DNA"/>
</dbReference>
<dbReference type="RefSeq" id="WP_047215400.1">
    <property type="nucleotide sequence ID" value="NZ_CP011568.3"/>
</dbReference>
<dbReference type="PATRIC" id="fig|445709.3.peg.3377"/>
<dbReference type="KEGG" id="ptx:ABW99_15955"/>
<keyword evidence="4" id="KW-0862">Zinc</keyword>
<evidence type="ECO:0000256" key="4">
    <source>
        <dbReference type="ARBA" id="ARBA00022833"/>
    </source>
</evidence>
<dbReference type="AlphaFoldDB" id="A0A0G3ERB4"/>
<reference evidence="6" key="1">
    <citation type="submission" date="2015-06" db="EMBL/GenBank/DDBJ databases">
        <authorList>
            <person name="Lim Y.L."/>
            <person name="Ee R."/>
            <person name="Yong D."/>
            <person name="How K.Y."/>
            <person name="Yin W.F."/>
            <person name="Chan K.G."/>
        </authorList>
    </citation>
    <scope>NUCLEOTIDE SEQUENCE [LARGE SCALE GENOMIC DNA]</scope>
    <source>
        <strain evidence="6">DSM 25325</strain>
    </source>
</reference>
<dbReference type="Pfam" id="PF05853">
    <property type="entry name" value="BKACE"/>
    <property type="match status" value="1"/>
</dbReference>
<protein>
    <submittedName>
        <fullName evidence="5">Class III aminotransferase</fullName>
    </submittedName>
</protein>
<dbReference type="Gene3D" id="3.20.20.70">
    <property type="entry name" value="Aldolase class I"/>
    <property type="match status" value="1"/>
</dbReference>
<dbReference type="GO" id="GO:0008483">
    <property type="term" value="F:transaminase activity"/>
    <property type="evidence" value="ECO:0007669"/>
    <property type="project" value="UniProtKB-KW"/>
</dbReference>
<keyword evidence="6" id="KW-1185">Reference proteome</keyword>
<keyword evidence="2 5" id="KW-0808">Transferase</keyword>
<dbReference type="PANTHER" id="PTHR37418">
    <property type="entry name" value="3-KETO-5-AMINOHEXANOATE CLEAVAGE ENZYME-RELATED"/>
    <property type="match status" value="1"/>
</dbReference>
<evidence type="ECO:0000256" key="1">
    <source>
        <dbReference type="ARBA" id="ARBA00001947"/>
    </source>
</evidence>
<dbReference type="GO" id="GO:0046872">
    <property type="term" value="F:metal ion binding"/>
    <property type="evidence" value="ECO:0007669"/>
    <property type="project" value="UniProtKB-KW"/>
</dbReference>
<dbReference type="InterPro" id="IPR008567">
    <property type="entry name" value="BKACE"/>
</dbReference>
<dbReference type="Proteomes" id="UP000036700">
    <property type="component" value="Chromosome"/>
</dbReference>
<name>A0A0G3ERB4_9BURK</name>
<evidence type="ECO:0000313" key="6">
    <source>
        <dbReference type="Proteomes" id="UP000036700"/>
    </source>
</evidence>
<gene>
    <name evidence="5" type="ORF">ABW99_15955</name>
</gene>
<dbReference type="InterPro" id="IPR013785">
    <property type="entry name" value="Aldolase_TIM"/>
</dbReference>
<dbReference type="PANTHER" id="PTHR37418:SF2">
    <property type="entry name" value="3-KETO-5-AMINOHEXANOATE CLEAVAGE ENZYME"/>
    <property type="match status" value="1"/>
</dbReference>
<keyword evidence="3" id="KW-0479">Metal-binding</keyword>
<keyword evidence="5" id="KW-0032">Aminotransferase</keyword>
<evidence type="ECO:0000256" key="2">
    <source>
        <dbReference type="ARBA" id="ARBA00022679"/>
    </source>
</evidence>